<evidence type="ECO:0000256" key="5">
    <source>
        <dbReference type="ARBA" id="ARBA00022723"/>
    </source>
</evidence>
<dbReference type="Pfam" id="PF02110">
    <property type="entry name" value="HK"/>
    <property type="match status" value="1"/>
</dbReference>
<dbReference type="EC" id="2.7.1.50" evidence="11"/>
<reference evidence="12" key="1">
    <citation type="submission" date="2020-08" db="EMBL/GenBank/DDBJ databases">
        <title>Genome public.</title>
        <authorList>
            <person name="Liu C."/>
            <person name="Sun Q."/>
        </authorList>
    </citation>
    <scope>NUCLEOTIDE SEQUENCE</scope>
    <source>
        <strain evidence="12">BX5</strain>
    </source>
</reference>
<proteinExistence type="inferred from homology"/>
<keyword evidence="5 11" id="KW-0479">Metal-binding</keyword>
<keyword evidence="4 11" id="KW-0808">Transferase</keyword>
<comment type="caution">
    <text evidence="12">The sequence shown here is derived from an EMBL/GenBank/DDBJ whole genome shotgun (WGS) entry which is preliminary data.</text>
</comment>
<evidence type="ECO:0000313" key="13">
    <source>
        <dbReference type="Proteomes" id="UP000602260"/>
    </source>
</evidence>
<evidence type="ECO:0000256" key="8">
    <source>
        <dbReference type="ARBA" id="ARBA00022840"/>
    </source>
</evidence>
<gene>
    <name evidence="11 12" type="primary">thiM</name>
    <name evidence="12" type="ORF">H8S55_04125</name>
</gene>
<dbReference type="InterPro" id="IPR000417">
    <property type="entry name" value="Hyethyz_kinase"/>
</dbReference>
<dbReference type="Gene3D" id="3.40.1190.20">
    <property type="match status" value="1"/>
</dbReference>
<evidence type="ECO:0000256" key="1">
    <source>
        <dbReference type="ARBA" id="ARBA00001771"/>
    </source>
</evidence>
<dbReference type="UniPathway" id="UPA00060">
    <property type="reaction ID" value="UER00139"/>
</dbReference>
<accession>A0A8J6J3Z6</accession>
<comment type="catalytic activity">
    <reaction evidence="1 11">
        <text>5-(2-hydroxyethyl)-4-methylthiazole + ATP = 4-methyl-5-(2-phosphooxyethyl)-thiazole + ADP + H(+)</text>
        <dbReference type="Rhea" id="RHEA:24212"/>
        <dbReference type="ChEBI" id="CHEBI:15378"/>
        <dbReference type="ChEBI" id="CHEBI:17957"/>
        <dbReference type="ChEBI" id="CHEBI:30616"/>
        <dbReference type="ChEBI" id="CHEBI:58296"/>
        <dbReference type="ChEBI" id="CHEBI:456216"/>
        <dbReference type="EC" id="2.7.1.50"/>
    </reaction>
</comment>
<evidence type="ECO:0000256" key="4">
    <source>
        <dbReference type="ARBA" id="ARBA00022679"/>
    </source>
</evidence>
<comment type="cofactor">
    <cofactor evidence="2 11">
        <name>Mg(2+)</name>
        <dbReference type="ChEBI" id="CHEBI:18420"/>
    </cofactor>
</comment>
<evidence type="ECO:0000313" key="12">
    <source>
        <dbReference type="EMBL" id="MBC5716517.1"/>
    </source>
</evidence>
<comment type="similarity">
    <text evidence="11">Belongs to the Thz kinase family.</text>
</comment>
<dbReference type="PRINTS" id="PR01099">
    <property type="entry name" value="HYETHTZKNASE"/>
</dbReference>
<keyword evidence="8 11" id="KW-0067">ATP-binding</keyword>
<dbReference type="PIRSF" id="PIRSF000513">
    <property type="entry name" value="Thz_kinase"/>
    <property type="match status" value="1"/>
</dbReference>
<dbReference type="NCBIfam" id="NF006830">
    <property type="entry name" value="PRK09355.1"/>
    <property type="match status" value="1"/>
</dbReference>
<feature type="binding site" evidence="11">
    <location>
        <position position="219"/>
    </location>
    <ligand>
        <name>substrate</name>
    </ligand>
</feature>
<dbReference type="GO" id="GO:0009228">
    <property type="term" value="P:thiamine biosynthetic process"/>
    <property type="evidence" value="ECO:0007669"/>
    <property type="project" value="UniProtKB-KW"/>
</dbReference>
<evidence type="ECO:0000256" key="10">
    <source>
        <dbReference type="ARBA" id="ARBA00022977"/>
    </source>
</evidence>
<evidence type="ECO:0000256" key="7">
    <source>
        <dbReference type="ARBA" id="ARBA00022777"/>
    </source>
</evidence>
<keyword evidence="7 11" id="KW-0418">Kinase</keyword>
<dbReference type="CDD" id="cd01170">
    <property type="entry name" value="THZ_kinase"/>
    <property type="match status" value="1"/>
</dbReference>
<dbReference type="GO" id="GO:0009229">
    <property type="term" value="P:thiamine diphosphate biosynthetic process"/>
    <property type="evidence" value="ECO:0007669"/>
    <property type="project" value="UniProtKB-UniRule"/>
</dbReference>
<dbReference type="InterPro" id="IPR029056">
    <property type="entry name" value="Ribokinase-like"/>
</dbReference>
<keyword evidence="6 11" id="KW-0547">Nucleotide-binding</keyword>
<protein>
    <recommendedName>
        <fullName evidence="11">Hydroxyethylthiazole kinase</fullName>
        <ecNumber evidence="11">2.7.1.50</ecNumber>
    </recommendedName>
    <alternativeName>
        <fullName evidence="11">4-methyl-5-beta-hydroxyethylthiazole kinase</fullName>
        <shortName evidence="11">TH kinase</shortName>
        <shortName evidence="11">Thz kinase</shortName>
    </alternativeName>
</protein>
<comment type="function">
    <text evidence="11">Catalyzes the phosphorylation of the hydroxyl group of 4-methyl-5-beta-hydroxyethylthiazole (THZ).</text>
</comment>
<dbReference type="SUPFAM" id="SSF53613">
    <property type="entry name" value="Ribokinase-like"/>
    <property type="match status" value="1"/>
</dbReference>
<dbReference type="HAMAP" id="MF_00228">
    <property type="entry name" value="Thz_kinase"/>
    <property type="match status" value="1"/>
</dbReference>
<dbReference type="AlphaFoldDB" id="A0A8J6J3Z6"/>
<keyword evidence="13" id="KW-1185">Reference proteome</keyword>
<dbReference type="EMBL" id="JACOPN010000002">
    <property type="protein sequence ID" value="MBC5716517.1"/>
    <property type="molecule type" value="Genomic_DNA"/>
</dbReference>
<evidence type="ECO:0000256" key="3">
    <source>
        <dbReference type="ARBA" id="ARBA00004868"/>
    </source>
</evidence>
<name>A0A8J6J3Z6_9FIRM</name>
<evidence type="ECO:0000256" key="11">
    <source>
        <dbReference type="HAMAP-Rule" id="MF_00228"/>
    </source>
</evidence>
<evidence type="ECO:0000256" key="2">
    <source>
        <dbReference type="ARBA" id="ARBA00001946"/>
    </source>
</evidence>
<feature type="binding site" evidence="11">
    <location>
        <position position="142"/>
    </location>
    <ligand>
        <name>ATP</name>
        <dbReference type="ChEBI" id="CHEBI:30616"/>
    </ligand>
</feature>
<dbReference type="GO" id="GO:0004417">
    <property type="term" value="F:hydroxyethylthiazole kinase activity"/>
    <property type="evidence" value="ECO:0007669"/>
    <property type="project" value="UniProtKB-UniRule"/>
</dbReference>
<evidence type="ECO:0000256" key="6">
    <source>
        <dbReference type="ARBA" id="ARBA00022741"/>
    </source>
</evidence>
<evidence type="ECO:0000256" key="9">
    <source>
        <dbReference type="ARBA" id="ARBA00022842"/>
    </source>
</evidence>
<comment type="pathway">
    <text evidence="3 11">Cofactor biosynthesis; thiamine diphosphate biosynthesis; 4-methyl-5-(2-phosphoethyl)-thiazole from 5-(2-hydroxyethyl)-4-methylthiazole: step 1/1.</text>
</comment>
<dbReference type="Proteomes" id="UP000602260">
    <property type="component" value="Unassembled WGS sequence"/>
</dbReference>
<feature type="binding site" evidence="11">
    <location>
        <position position="192"/>
    </location>
    <ligand>
        <name>ATP</name>
        <dbReference type="ChEBI" id="CHEBI:30616"/>
    </ligand>
</feature>
<keyword evidence="10 11" id="KW-0784">Thiamine biosynthesis</keyword>
<dbReference type="GO" id="GO:0005524">
    <property type="term" value="F:ATP binding"/>
    <property type="evidence" value="ECO:0007669"/>
    <property type="project" value="UniProtKB-UniRule"/>
</dbReference>
<keyword evidence="9 11" id="KW-0460">Magnesium</keyword>
<feature type="binding site" evidence="11">
    <location>
        <position position="66"/>
    </location>
    <ligand>
        <name>substrate</name>
    </ligand>
</feature>
<dbReference type="GO" id="GO:0000287">
    <property type="term" value="F:magnesium ion binding"/>
    <property type="evidence" value="ECO:0007669"/>
    <property type="project" value="UniProtKB-UniRule"/>
</dbReference>
<organism evidence="12 13">
    <name type="scientific">Flintibacter faecis</name>
    <dbReference type="NCBI Taxonomy" id="2763047"/>
    <lineage>
        <taxon>Bacteria</taxon>
        <taxon>Bacillati</taxon>
        <taxon>Bacillota</taxon>
        <taxon>Clostridia</taxon>
        <taxon>Eubacteriales</taxon>
        <taxon>Flintibacter</taxon>
    </lineage>
</organism>
<sequence length="295" mass="31236">MDLSVPQAVFSVRRPAAFLLEGTLLNLSEYLSRVRQQAPVIHAISNYVTANDVANVLLACGASPIMADDPEEAVYITRLSAALALNLGTLSRRRVSAMLAAGEESGRLGRPILLDPVGAGASPMRTDTARMLLHRLPVTALRCNASELRALLSGTHTHRGVDADRQQAGSLSEQIVFVKGAARQLGCLVAVTGETDLVSDGDICFVIRNGRPEMSRVTGTGCQLSALCAAFLAADPDRSVYALAAAVCAMGLAGEIAWGHMTPHDGNAAYRSRIIDAVYHLDGETLNKGARYELG</sequence>